<comment type="caution">
    <text evidence="10">The sequence shown here is derived from an EMBL/GenBank/DDBJ whole genome shotgun (WGS) entry which is preliminary data.</text>
</comment>
<comment type="similarity">
    <text evidence="1 9">Belongs to the alkaline phosphatase family.</text>
</comment>
<proteinExistence type="inferred from homology"/>
<dbReference type="InterPro" id="IPR018299">
    <property type="entry name" value="Alkaline_phosphatase_AS"/>
</dbReference>
<name>A0A7V3YGW7_9BACT</name>
<dbReference type="CDD" id="cd16012">
    <property type="entry name" value="ALP"/>
    <property type="match status" value="1"/>
</dbReference>
<dbReference type="PANTHER" id="PTHR11596">
    <property type="entry name" value="ALKALINE PHOSPHATASE"/>
    <property type="match status" value="1"/>
</dbReference>
<dbReference type="Gene3D" id="1.10.60.40">
    <property type="match status" value="1"/>
</dbReference>
<feature type="binding site" evidence="8">
    <location>
        <position position="292"/>
    </location>
    <ligand>
        <name>Zn(2+)</name>
        <dbReference type="ChEBI" id="CHEBI:29105"/>
        <label>2</label>
    </ligand>
</feature>
<evidence type="ECO:0000256" key="5">
    <source>
        <dbReference type="ARBA" id="ARBA00022833"/>
    </source>
</evidence>
<feature type="binding site" evidence="8">
    <location>
        <position position="253"/>
    </location>
    <ligand>
        <name>Zn(2+)</name>
        <dbReference type="ChEBI" id="CHEBI:29105"/>
        <label>2</label>
    </ligand>
</feature>
<keyword evidence="3 8" id="KW-0479">Metal-binding</keyword>
<dbReference type="GO" id="GO:0046872">
    <property type="term" value="F:metal ion binding"/>
    <property type="evidence" value="ECO:0007669"/>
    <property type="project" value="UniProtKB-KW"/>
</dbReference>
<feature type="binding site" evidence="8">
    <location>
        <position position="130"/>
    </location>
    <ligand>
        <name>Mg(2+)</name>
        <dbReference type="ChEBI" id="CHEBI:18420"/>
    </ligand>
</feature>
<dbReference type="PRINTS" id="PR00113">
    <property type="entry name" value="ALKPHPHTASE"/>
</dbReference>
<dbReference type="SMART" id="SM00098">
    <property type="entry name" value="alkPPc"/>
    <property type="match status" value="1"/>
</dbReference>
<keyword evidence="5 8" id="KW-0862">Zinc</keyword>
<keyword evidence="6 8" id="KW-0460">Magnesium</keyword>
<gene>
    <name evidence="10" type="ORF">ENV30_06160</name>
</gene>
<evidence type="ECO:0000256" key="9">
    <source>
        <dbReference type="RuleBase" id="RU003946"/>
    </source>
</evidence>
<feature type="binding site" evidence="8">
    <location>
        <position position="293"/>
    </location>
    <ligand>
        <name>Zn(2+)</name>
        <dbReference type="ChEBI" id="CHEBI:29105"/>
        <label>2</label>
    </ligand>
</feature>
<evidence type="ECO:0000313" key="10">
    <source>
        <dbReference type="EMBL" id="HGI30874.1"/>
    </source>
</evidence>
<feature type="binding site" evidence="8">
    <location>
        <position position="244"/>
    </location>
    <ligand>
        <name>Mg(2+)</name>
        <dbReference type="ChEBI" id="CHEBI:18420"/>
    </ligand>
</feature>
<organism evidence="10">
    <name type="scientific">Candidatus Caldatribacterium californiense</name>
    <dbReference type="NCBI Taxonomy" id="1454726"/>
    <lineage>
        <taxon>Bacteria</taxon>
        <taxon>Pseudomonadati</taxon>
        <taxon>Atribacterota</taxon>
        <taxon>Atribacteria</taxon>
        <taxon>Atribacterales</taxon>
        <taxon>Candidatus Caldatribacteriaceae</taxon>
        <taxon>Candidatus Caldatribacterium</taxon>
    </lineage>
</organism>
<dbReference type="GO" id="GO:0004035">
    <property type="term" value="F:alkaline phosphatase activity"/>
    <property type="evidence" value="ECO:0007669"/>
    <property type="project" value="TreeGrafter"/>
</dbReference>
<dbReference type="AlphaFoldDB" id="A0A7V3YGW7"/>
<sequence length="433" mass="47173">MGRYILLFLFLLALFPPSLGDALPRYVFLFIADGLGQEEIDLYMALAAARGRIPAFADFPIRVFLDNRTAQGGIPDSASAATSIACGVKVSQGVLGVDGQGRLLENVAQVAKNQGLRVGIVTNVAVNDATPAAFYAHVPSRKSYDDIAWQLVESGFDLFVGSGIASSGEASRERILALARKKGYRVIQDPAAFFSLKPASLPVIALLPFTFAIDRRDPAPSLASSVRKAIELLQDSSGFFLVVEGGRIDWCNHANDIASSLAEVEDFEAAVRVALSFGKAHQDETLILVTADHDTGGLMFRRNPLPRIPPQAFSYERFLAKLRTTSKKEEALFALFVSTWGEETLQGLEEELARASSEFLVHGNGNTLWIRLVRLLAEREGLFWSTTGHTACPAPLYAWGESSQVFQNASSNTDIAKFLKALFRAQVVPEEVF</sequence>
<dbReference type="InterPro" id="IPR017850">
    <property type="entry name" value="Alkaline_phosphatase_core_sf"/>
</dbReference>
<dbReference type="PANTHER" id="PTHR11596:SF5">
    <property type="entry name" value="ALKALINE PHOSPHATASE"/>
    <property type="match status" value="1"/>
</dbReference>
<dbReference type="SUPFAM" id="SSF53649">
    <property type="entry name" value="Alkaline phosphatase-like"/>
    <property type="match status" value="1"/>
</dbReference>
<feature type="binding site" evidence="8">
    <location>
        <position position="33"/>
    </location>
    <ligand>
        <name>Zn(2+)</name>
        <dbReference type="ChEBI" id="CHEBI:29105"/>
        <label>2</label>
    </ligand>
</feature>
<dbReference type="PROSITE" id="PS00123">
    <property type="entry name" value="ALKALINE_PHOSPHATASE"/>
    <property type="match status" value="1"/>
</dbReference>
<feature type="binding site" evidence="8">
    <location>
        <position position="249"/>
    </location>
    <ligand>
        <name>Zn(2+)</name>
        <dbReference type="ChEBI" id="CHEBI:29105"/>
        <label>2</label>
    </ligand>
</feature>
<reference evidence="10" key="1">
    <citation type="journal article" date="2020" name="mSystems">
        <title>Genome- and Community-Level Interaction Insights into Carbon Utilization and Element Cycling Functions of Hydrothermarchaeota in Hydrothermal Sediment.</title>
        <authorList>
            <person name="Zhou Z."/>
            <person name="Liu Y."/>
            <person name="Xu W."/>
            <person name="Pan J."/>
            <person name="Luo Z.H."/>
            <person name="Li M."/>
        </authorList>
    </citation>
    <scope>NUCLEOTIDE SEQUENCE [LARGE SCALE GENOMIC DNA]</scope>
    <source>
        <strain evidence="10">SpSt-747</strain>
    </source>
</reference>
<protein>
    <submittedName>
        <fullName evidence="10">Alkaline phosphatase</fullName>
    </submittedName>
</protein>
<evidence type="ECO:0000256" key="1">
    <source>
        <dbReference type="ARBA" id="ARBA00005984"/>
    </source>
</evidence>
<dbReference type="Gene3D" id="3.40.720.10">
    <property type="entry name" value="Alkaline Phosphatase, subunit A"/>
    <property type="match status" value="1"/>
</dbReference>
<evidence type="ECO:0000256" key="4">
    <source>
        <dbReference type="ARBA" id="ARBA00022801"/>
    </source>
</evidence>
<evidence type="ECO:0000256" key="7">
    <source>
        <dbReference type="PIRSR" id="PIRSR601952-1"/>
    </source>
</evidence>
<evidence type="ECO:0000256" key="3">
    <source>
        <dbReference type="ARBA" id="ARBA00022723"/>
    </source>
</evidence>
<evidence type="ECO:0000256" key="8">
    <source>
        <dbReference type="PIRSR" id="PIRSR601952-2"/>
    </source>
</evidence>
<comment type="cofactor">
    <cofactor evidence="8">
        <name>Mg(2+)</name>
        <dbReference type="ChEBI" id="CHEBI:18420"/>
    </cofactor>
    <text evidence="8">Binds 1 Mg(2+) ion.</text>
</comment>
<feature type="binding site" evidence="8">
    <location>
        <position position="33"/>
    </location>
    <ligand>
        <name>Mg(2+)</name>
        <dbReference type="ChEBI" id="CHEBI:18420"/>
    </ligand>
</feature>
<evidence type="ECO:0000256" key="2">
    <source>
        <dbReference type="ARBA" id="ARBA00022553"/>
    </source>
</evidence>
<keyword evidence="2" id="KW-0597">Phosphoprotein</keyword>
<feature type="binding site" evidence="8">
    <location>
        <position position="389"/>
    </location>
    <ligand>
        <name>Zn(2+)</name>
        <dbReference type="ChEBI" id="CHEBI:29105"/>
        <label>2</label>
    </ligand>
</feature>
<evidence type="ECO:0000256" key="6">
    <source>
        <dbReference type="ARBA" id="ARBA00022842"/>
    </source>
</evidence>
<dbReference type="InterPro" id="IPR001952">
    <property type="entry name" value="Alkaline_phosphatase"/>
</dbReference>
<feature type="active site" description="Phosphoserine intermediate" evidence="7">
    <location>
        <position position="77"/>
    </location>
</feature>
<keyword evidence="4" id="KW-0378">Hydrolase</keyword>
<comment type="cofactor">
    <cofactor evidence="8">
        <name>Zn(2+)</name>
        <dbReference type="ChEBI" id="CHEBI:29105"/>
    </cofactor>
    <text evidence="8">Binds 2 Zn(2+) ions.</text>
</comment>
<feature type="binding site" evidence="8">
    <location>
        <position position="128"/>
    </location>
    <ligand>
        <name>Mg(2+)</name>
        <dbReference type="ChEBI" id="CHEBI:18420"/>
    </ligand>
</feature>
<dbReference type="Pfam" id="PF00245">
    <property type="entry name" value="Alk_phosphatase"/>
    <property type="match status" value="2"/>
</dbReference>
<accession>A0A7V3YGW7</accession>
<dbReference type="EMBL" id="DTFV01000088">
    <property type="protein sequence ID" value="HGI30874.1"/>
    <property type="molecule type" value="Genomic_DNA"/>
</dbReference>